<reference evidence="10" key="1">
    <citation type="submission" date="2017-02" db="UniProtKB">
        <authorList>
            <consortium name="WormBaseParasite"/>
        </authorList>
    </citation>
    <scope>IDENTIFICATION</scope>
</reference>
<evidence type="ECO:0000259" key="7">
    <source>
        <dbReference type="Pfam" id="PF23196"/>
    </source>
</evidence>
<proteinExistence type="predicted"/>
<dbReference type="InterPro" id="IPR008969">
    <property type="entry name" value="CarboxyPept-like_regulatory"/>
</dbReference>
<dbReference type="EMBL" id="UYWX01020495">
    <property type="protein sequence ID" value="VDM32928.1"/>
    <property type="molecule type" value="Genomic_DNA"/>
</dbReference>
<dbReference type="InterPro" id="IPR013784">
    <property type="entry name" value="Carb-bd-like_fold"/>
</dbReference>
<feature type="domain" description="NOMO C-terminal transthyretin-like" evidence="5">
    <location>
        <begin position="1209"/>
        <end position="1259"/>
    </location>
</feature>
<dbReference type="PANTHER" id="PTHR23303">
    <property type="entry name" value="CARBOXYPEPTIDASE REGULATORY REGION-CONTAINING"/>
    <property type="match status" value="1"/>
</dbReference>
<dbReference type="OrthoDB" id="10263633at2759"/>
<dbReference type="STRING" id="6205.A0A0R3X4Q3"/>
<dbReference type="SUPFAM" id="SSF49464">
    <property type="entry name" value="Carboxypeptidase regulatory domain-like"/>
    <property type="match status" value="1"/>
</dbReference>
<dbReference type="Pfam" id="PF23193">
    <property type="entry name" value="NOMO_3rd"/>
    <property type="match status" value="1"/>
</dbReference>
<evidence type="ECO:0000313" key="10">
    <source>
        <dbReference type="WBParaSite" id="TTAC_0000840201-mRNA-1"/>
    </source>
</evidence>
<dbReference type="SUPFAM" id="SSF49452">
    <property type="entry name" value="Starch-binding domain-like"/>
    <property type="match status" value="1"/>
</dbReference>
<name>A0A0R3X4Q3_HYDTA</name>
<dbReference type="Pfam" id="PF22904">
    <property type="entry name" value="NOMO1-like_2nd"/>
    <property type="match status" value="1"/>
</dbReference>
<keyword evidence="9" id="KW-1185">Reference proteome</keyword>
<protein>
    <submittedName>
        <fullName evidence="10">Nodal modulator 1</fullName>
    </submittedName>
</protein>
<dbReference type="Pfam" id="PF23192">
    <property type="entry name" value="NOMO_12th"/>
    <property type="match status" value="1"/>
</dbReference>
<dbReference type="GO" id="GO:0005789">
    <property type="term" value="C:endoplasmic reticulum membrane"/>
    <property type="evidence" value="ECO:0007669"/>
    <property type="project" value="TreeGrafter"/>
</dbReference>
<dbReference type="InterPro" id="IPR056191">
    <property type="entry name" value="NOMO_12th"/>
</dbReference>
<dbReference type="InterPro" id="IPR051417">
    <property type="entry name" value="SDr/BOS_complex"/>
</dbReference>
<dbReference type="Pfam" id="PF23196">
    <property type="entry name" value="NOMO_6th"/>
    <property type="match status" value="1"/>
</dbReference>
<dbReference type="InterPro" id="IPR056189">
    <property type="entry name" value="NOMO_3rd"/>
</dbReference>
<dbReference type="Pfam" id="PF22898">
    <property type="entry name" value="NOMO1-like_1st"/>
    <property type="match status" value="1"/>
</dbReference>
<dbReference type="InterPro" id="IPR056188">
    <property type="entry name" value="NOMO_6th"/>
</dbReference>
<evidence type="ECO:0000259" key="5">
    <source>
        <dbReference type="Pfam" id="PF23192"/>
    </source>
</evidence>
<evidence type="ECO:0000259" key="4">
    <source>
        <dbReference type="Pfam" id="PF22904"/>
    </source>
</evidence>
<feature type="domain" description="NOMO second beta-sandwich" evidence="4">
    <location>
        <begin position="125"/>
        <end position="213"/>
    </location>
</feature>
<feature type="signal peptide" evidence="2">
    <location>
        <begin position="1"/>
        <end position="22"/>
    </location>
</feature>
<keyword evidence="1 2" id="KW-0732">Signal</keyword>
<feature type="chain" id="PRO_5043133176" evidence="2">
    <location>
        <begin position="23"/>
        <end position="1281"/>
    </location>
</feature>
<sequence length="1281" mass="139554">MISLSSAIVLLVASFVLSDSNGQDYKSKSFFAFGGSVRWHNSNVSVKDFVSQLKVFIHSLPDETLRQVVHVLPNGAYSVIVSDSGRYRICLSAPQGWNFLPVNGYEIDLTDGTQNEQLNYIFDLTGFDISGQVVTTGMTTGPPNLVVSAIANDTIFSQSKTTANGSFTLLSVPPGKYVITVSDSIPEIGTDYARASSSITVSTSSLTLADPLVLQGHSLRSVITFDGRGIANIPVLLFIPKSSILTKSDLEKFGCFKPSKPPINFIPEKLKDLLNPDLSCQVVSDADGVFMFSRLAGGEYILVAYHDPDLMKSTEIVSKQLNISPSFLSVTMEHVDRHLDSGFQVTSFRVGGGIVKQVSGIPIVNSEVFVNGDFVNRTNSNGEFELDFTAPGEYLLHVKAPRVKFDKVKLKLAPTTLTLPTFVPSEVEFCGIFLVATSLKPGSRIPLVEIVSGPSIEATISEDGKSAKFCLYLSPEKHILRLVESHNSIRFAPTSIIINLSSGPVEDAIFTQFQAILIGEVLCIEKCPAPQLAVRLSSKEQPDTPSIVADVEVNQNDRRRGTFTFKSVSPGSYDLELVVKDGSVVQPACGWCWASPGPLRHVTITDHDLHNTPELSFRQTGYKVHIDAPILGFEFKEPVNLKVTPSFVSNGSLVYANASFYQLTKPLSTVCLSGGSSFTFEASAPCLHMDAPSPSRIHSAATDIPLSSPLKTVSILVREVPINAVVTALPGIGGIAAEKDLPELIIQANLSNTVKRMSTTWRKEADLYTSQMSLWAAPEEEIIFSVSPSKPSSDQATVHSLIVPASQTLRVPPIIYQPSQSTYDYPELEATPAPLTEVTGVNCDALLAATFGGTSGLTATFSMKLGFFFTGVVQPPVDRVLVTVYADTSIVFSPPLELTVDMSTFPDHRLNAPSPSPGLTLVMRALTNTQGFFRIGPFYFDKESTHATQPSSLLTLRLHKPGFEFAQKSPLDWLTFSSQKLALVEVHVTSEGSMEPLPSALVSIIGNVYRDSKTADSNGFVRYIGLPPGEYYIQPMLKEYEFFVRKGSDGQLEAPMEHALRVVGDESLSVQLVGRRIAYSTFGIVSSLSGLPEVGVLVEAKLLSSNDLKALEGHSIFPVQNADTNVTCRGYIHDPAFAVPVEQTITDQDGRFKLLGLLPGCPYLVTATRKENERVPQMSSVFPTFVIVKPSNSDVYNLHFYLKPRVSLGMISATVDTDDEYLPDLSIVIRSASHPDTPLLRHNFASQSRFFALLGDQVESLIGCVRRSLMHFSKCFFLFFC</sequence>
<dbReference type="WBParaSite" id="TTAC_0000840201-mRNA-1">
    <property type="protein sequence ID" value="TTAC_0000840201-mRNA-1"/>
    <property type="gene ID" value="TTAC_0000840201"/>
</dbReference>
<evidence type="ECO:0000313" key="8">
    <source>
        <dbReference type="EMBL" id="VDM32928.1"/>
    </source>
</evidence>
<reference evidence="8 9" key="2">
    <citation type="submission" date="2018-11" db="EMBL/GenBank/DDBJ databases">
        <authorList>
            <consortium name="Pathogen Informatics"/>
        </authorList>
    </citation>
    <scope>NUCLEOTIDE SEQUENCE [LARGE SCALE GENOMIC DNA]</scope>
</reference>
<dbReference type="Gene3D" id="2.60.40.1120">
    <property type="entry name" value="Carboxypeptidase-like, regulatory domain"/>
    <property type="match status" value="1"/>
</dbReference>
<feature type="domain" description="NOMO-like N-terminal beta-sandwich" evidence="3">
    <location>
        <begin position="51"/>
        <end position="117"/>
    </location>
</feature>
<feature type="domain" description="NOMO third transthyretin-like" evidence="6">
    <location>
        <begin position="217"/>
        <end position="346"/>
    </location>
</feature>
<dbReference type="GO" id="GO:0030246">
    <property type="term" value="F:carbohydrate binding"/>
    <property type="evidence" value="ECO:0007669"/>
    <property type="project" value="InterPro"/>
</dbReference>
<dbReference type="Proteomes" id="UP000274429">
    <property type="component" value="Unassembled WGS sequence"/>
</dbReference>
<dbReference type="PANTHER" id="PTHR23303:SF14">
    <property type="entry name" value="BOS COMPLEX SUBUNIT NOMO1-RELATED"/>
    <property type="match status" value="1"/>
</dbReference>
<feature type="domain" description="NOMO sixth transthyretin-like" evidence="7">
    <location>
        <begin position="511"/>
        <end position="600"/>
    </location>
</feature>
<evidence type="ECO:0000256" key="2">
    <source>
        <dbReference type="SAM" id="SignalP"/>
    </source>
</evidence>
<accession>A0A0R3X4Q3</accession>
<evidence type="ECO:0000259" key="6">
    <source>
        <dbReference type="Pfam" id="PF23193"/>
    </source>
</evidence>
<evidence type="ECO:0000259" key="3">
    <source>
        <dbReference type="Pfam" id="PF22898"/>
    </source>
</evidence>
<dbReference type="InterPro" id="IPR055075">
    <property type="entry name" value="NOMO-like_N"/>
</dbReference>
<gene>
    <name evidence="8" type="ORF">TTAC_LOCUS8387</name>
</gene>
<organism evidence="10">
    <name type="scientific">Hydatigena taeniaeformis</name>
    <name type="common">Feline tapeworm</name>
    <name type="synonym">Taenia taeniaeformis</name>
    <dbReference type="NCBI Taxonomy" id="6205"/>
    <lineage>
        <taxon>Eukaryota</taxon>
        <taxon>Metazoa</taxon>
        <taxon>Spiralia</taxon>
        <taxon>Lophotrochozoa</taxon>
        <taxon>Platyhelminthes</taxon>
        <taxon>Cestoda</taxon>
        <taxon>Eucestoda</taxon>
        <taxon>Cyclophyllidea</taxon>
        <taxon>Taeniidae</taxon>
        <taxon>Hydatigera</taxon>
    </lineage>
</organism>
<dbReference type="InterPro" id="IPR055074">
    <property type="entry name" value="NOMO1-3_2nd"/>
</dbReference>
<evidence type="ECO:0000256" key="1">
    <source>
        <dbReference type="ARBA" id="ARBA00022729"/>
    </source>
</evidence>
<evidence type="ECO:0000313" key="9">
    <source>
        <dbReference type="Proteomes" id="UP000274429"/>
    </source>
</evidence>